<dbReference type="Proteomes" id="UP000007648">
    <property type="component" value="Unassembled WGS sequence"/>
</dbReference>
<comment type="similarity">
    <text evidence="1">Belongs to the Ntn-hydrolase family.</text>
</comment>
<dbReference type="GO" id="GO:0042802">
    <property type="term" value="F:identical protein binding"/>
    <property type="evidence" value="ECO:0007669"/>
    <property type="project" value="Ensembl"/>
</dbReference>
<evidence type="ECO:0000256" key="1">
    <source>
        <dbReference type="ARBA" id="ARBA00010872"/>
    </source>
</evidence>
<protein>
    <submittedName>
        <fullName evidence="5">Taspase 1</fullName>
    </submittedName>
</protein>
<reference evidence="5" key="2">
    <citation type="submission" date="2025-08" db="UniProtKB">
        <authorList>
            <consortium name="Ensembl"/>
        </authorList>
    </citation>
    <scope>IDENTIFICATION</scope>
</reference>
<organism evidence="5 6">
    <name type="scientific">Sarcophilus harrisii</name>
    <name type="common">Tasmanian devil</name>
    <name type="synonym">Sarcophilus laniarius</name>
    <dbReference type="NCBI Taxonomy" id="9305"/>
    <lineage>
        <taxon>Eukaryota</taxon>
        <taxon>Metazoa</taxon>
        <taxon>Chordata</taxon>
        <taxon>Craniata</taxon>
        <taxon>Vertebrata</taxon>
        <taxon>Euteleostomi</taxon>
        <taxon>Mammalia</taxon>
        <taxon>Metatheria</taxon>
        <taxon>Dasyuromorphia</taxon>
        <taxon>Dasyuridae</taxon>
        <taxon>Sarcophilus</taxon>
    </lineage>
</organism>
<dbReference type="InterPro" id="IPR029055">
    <property type="entry name" value="Ntn_hydrolases_N"/>
</dbReference>
<dbReference type="CDD" id="cd04514">
    <property type="entry name" value="Taspase1_like"/>
    <property type="match status" value="1"/>
</dbReference>
<name>A0A7N4NJR2_SARHA</name>
<evidence type="ECO:0000256" key="3">
    <source>
        <dbReference type="PIRSR" id="PIRSR600246-3"/>
    </source>
</evidence>
<dbReference type="FunCoup" id="A0A7N4NJR2">
    <property type="interactions" value="1265"/>
</dbReference>
<dbReference type="GO" id="GO:0005737">
    <property type="term" value="C:cytoplasm"/>
    <property type="evidence" value="ECO:0007669"/>
    <property type="project" value="TreeGrafter"/>
</dbReference>
<proteinExistence type="inferred from homology"/>
<dbReference type="GO" id="GO:0004298">
    <property type="term" value="F:threonine-type endopeptidase activity"/>
    <property type="evidence" value="ECO:0007669"/>
    <property type="project" value="Ensembl"/>
</dbReference>
<gene>
    <name evidence="5" type="primary">TASP1</name>
</gene>
<dbReference type="InterPro" id="IPR037464">
    <property type="entry name" value="Taspase1"/>
</dbReference>
<keyword evidence="6" id="KW-1185">Reference proteome</keyword>
<dbReference type="PANTHER" id="PTHR10188">
    <property type="entry name" value="L-ASPARAGINASE"/>
    <property type="match status" value="1"/>
</dbReference>
<feature type="coiled-coil region" evidence="4">
    <location>
        <begin position="199"/>
        <end position="226"/>
    </location>
</feature>
<dbReference type="Pfam" id="PF01112">
    <property type="entry name" value="Asparaginase_2"/>
    <property type="match status" value="1"/>
</dbReference>
<feature type="site" description="Cleavage; by autolysis" evidence="3">
    <location>
        <begin position="233"/>
        <end position="234"/>
    </location>
</feature>
<feature type="active site" description="Nucleophile" evidence="2">
    <location>
        <position position="234"/>
    </location>
</feature>
<dbReference type="InterPro" id="IPR000246">
    <property type="entry name" value="Peptidase_T2"/>
</dbReference>
<dbReference type="InParanoid" id="A0A7N4NJR2"/>
<dbReference type="PANTHER" id="PTHR10188:SF8">
    <property type="entry name" value="THREONINE ASPARTASE 1"/>
    <property type="match status" value="1"/>
</dbReference>
<reference evidence="5 6" key="1">
    <citation type="journal article" date="2011" name="Proc. Natl. Acad. Sci. U.S.A.">
        <title>Genetic diversity and population structure of the endangered marsupial Sarcophilus harrisii (Tasmanian devil).</title>
        <authorList>
            <person name="Miller W."/>
            <person name="Hayes V.M."/>
            <person name="Ratan A."/>
            <person name="Petersen D.C."/>
            <person name="Wittekindt N.E."/>
            <person name="Miller J."/>
            <person name="Walenz B."/>
            <person name="Knight J."/>
            <person name="Qi J."/>
            <person name="Zhao F."/>
            <person name="Wang Q."/>
            <person name="Bedoya-Reina O.C."/>
            <person name="Katiyar N."/>
            <person name="Tomsho L.P."/>
            <person name="Kasson L.M."/>
            <person name="Hardie R.A."/>
            <person name="Woodbridge P."/>
            <person name="Tindall E.A."/>
            <person name="Bertelsen M.F."/>
            <person name="Dixon D."/>
            <person name="Pyecroft S."/>
            <person name="Helgen K.M."/>
            <person name="Lesk A.M."/>
            <person name="Pringle T.H."/>
            <person name="Patterson N."/>
            <person name="Zhang Y."/>
            <person name="Kreiss A."/>
            <person name="Woods G.M."/>
            <person name="Jones M.E."/>
            <person name="Schuster S.C."/>
        </authorList>
    </citation>
    <scope>NUCLEOTIDE SEQUENCE [LARGE SCALE GENOMIC DNA]</scope>
</reference>
<dbReference type="AlphaFoldDB" id="A0A7N4NJR2"/>
<dbReference type="GeneTree" id="ENSGT00950000183045"/>
<evidence type="ECO:0000256" key="4">
    <source>
        <dbReference type="SAM" id="Coils"/>
    </source>
</evidence>
<reference evidence="5" key="3">
    <citation type="submission" date="2025-09" db="UniProtKB">
        <authorList>
            <consortium name="Ensembl"/>
        </authorList>
    </citation>
    <scope>IDENTIFICATION</scope>
</reference>
<accession>A0A7N4NJR2</accession>
<evidence type="ECO:0000313" key="6">
    <source>
        <dbReference type="Proteomes" id="UP000007648"/>
    </source>
</evidence>
<evidence type="ECO:0000313" key="5">
    <source>
        <dbReference type="Ensembl" id="ENSSHAP00000024467.1"/>
    </source>
</evidence>
<dbReference type="GO" id="GO:0051604">
    <property type="term" value="P:protein maturation"/>
    <property type="evidence" value="ECO:0007669"/>
    <property type="project" value="TreeGrafter"/>
</dbReference>
<sequence>MIMEKGMNSAEGLPSKSPQVVAVKVTAKEHETKSPHKEKRVGFVLVHAGAGYHSESKAKEYKHVCKRACQKAIEQLQAGALATDAVTAALVELEDSPFTNAGMGSNLNLLGEIECDASIMDGKSLNFGAVGALSGIKNPVSVANRLLCEGQKGKLSAGRIPPCFLVGEGAYRWAVDHGIPSCSPSVMTTRFSLAAFKRNKRKLELAERVETDLIQLKKRRQSSEKENDSGTLDTVGAVVVDQEGNVAAAVSSGGLALKHPGRVGQAALYGCGCWAENTGVQNPYSTAVSTSAQKGRYNKTLHSRFWESTMEKYHFEILQLLKIYPKKPWNFCCGEHLVRTILARECSHALQAEDAHQALLETMQNKFISSPFLASEEGVLGGVIVLRSCRCSAEPDSSQDKQTLLVEFLWSHTTESMCVGYMSAQDGKAKTHISRLPPGAVAGQSVAIEGGVCRLESSVN</sequence>
<dbReference type="SUPFAM" id="SSF56235">
    <property type="entry name" value="N-terminal nucleophile aminohydrolases (Ntn hydrolases)"/>
    <property type="match status" value="1"/>
</dbReference>
<evidence type="ECO:0000256" key="2">
    <source>
        <dbReference type="PIRSR" id="PIRSR600246-1"/>
    </source>
</evidence>
<dbReference type="Ensembl" id="ENSSHAT00000043452.1">
    <property type="protein sequence ID" value="ENSSHAP00000024467.1"/>
    <property type="gene ID" value="ENSSHAG00000005139.2"/>
</dbReference>
<dbReference type="Gene3D" id="3.60.20.30">
    <property type="entry name" value="(Glycosyl)asparaginase"/>
    <property type="match status" value="1"/>
</dbReference>
<dbReference type="GO" id="GO:0045893">
    <property type="term" value="P:positive regulation of DNA-templated transcription"/>
    <property type="evidence" value="ECO:0007669"/>
    <property type="project" value="Ensembl"/>
</dbReference>
<keyword evidence="4" id="KW-0175">Coiled coil</keyword>
<dbReference type="GO" id="GO:0006508">
    <property type="term" value="P:proteolysis"/>
    <property type="evidence" value="ECO:0007669"/>
    <property type="project" value="Ensembl"/>
</dbReference>